<feature type="region of interest" description="Disordered" evidence="1">
    <location>
        <begin position="646"/>
        <end position="666"/>
    </location>
</feature>
<dbReference type="PANTHER" id="PTHR33223">
    <property type="entry name" value="CCHC-TYPE DOMAIN-CONTAINING PROTEIN"/>
    <property type="match status" value="1"/>
</dbReference>
<evidence type="ECO:0000256" key="1">
    <source>
        <dbReference type="SAM" id="MobiDB-lite"/>
    </source>
</evidence>
<keyword evidence="3" id="KW-0695">RNA-directed DNA polymerase</keyword>
<feature type="compositionally biased region" description="Basic and acidic residues" evidence="1">
    <location>
        <begin position="188"/>
        <end position="198"/>
    </location>
</feature>
<comment type="caution">
    <text evidence="3">The sequence shown here is derived from an EMBL/GenBank/DDBJ whole genome shotgun (WGS) entry which is preliminary data.</text>
</comment>
<sequence>MAAHQAINGIPNLLREFWCTAVATHPNPPADDFKVLHLKEYQIKFSVMNGKKPLTLDYKTFVESTGLDYAKGTYVSHPSLNAIKAELAKIVFDGNYSSTEQDESFGSSLTILSNSKFSKDPSKVTPIELTNFMVVVNKCEHSVNPLPFLIKKMKGKSQTVTPTLPQSQGPEAPGSLPQKRKKPKSKKTPSETKDKLAQESDEEEVFAARDDIEKEDTQVDEEEHQASIEGYYEENVDHKEQTDKLAQATMDPLDKTATDKVNLLNALNGVTKTLKVVQDAVKDDPALNKKVIEATEANIKNLSAQTKLLNLSSNSLAWNLGPRMTVVESSQDEIRSEISYLKQDTSEIKSMMIEIFQAFKDKAKEEPTRAVPISIVKLITRHHPEAAMIESSSRPPLTDPTLEIPVPQREGKGIATEEQLESTKKLVPASKFDREDPDEPMRVPYMINGKMYYLTNDEINAHLEKEHKIKKAVEEAKMFEMTKTEVIKVVQEEAEKIELDPKTIISAKADELGPIIQKKKNTIVKDLMTSLGKRYERLKKILDELGIQSALLAPVLEQAPFESLGRKRKHMELAPEIKVPRLECNRSLPEGVSFINNMAIEEPDNGLNDHDPRECQVLPEAKKVEKNWLEMFVVRVVEEKGRKHEDMELKRRSKPNAKTVAPTPDPVIAQPTVDDNFVINSTHLKMIRENKFDGHPQADPHDHIHEFLAICDMFKYGKTQSEVVKLLIFPYSLSDKAKTWFNELNEVSITSWDQMKRAFINRFFPSSLFNHLLVEIRSFSQNVCDCLTNAWLRLKNMLRKCHGHGLAKRAIIQIFYHGLDELTQEILDITIGGIFLYKSPNQAFQFLDEKVLFKFDWSTKSKNEHHQRSVSFADGSNNDNSRLMEKLEALTIKIDSQFHSVKDEMNEIRKNYNNRDINQVSKNDDTPMCERHEANYIQSEGY</sequence>
<dbReference type="Pfam" id="PF03732">
    <property type="entry name" value="Retrotrans_gag"/>
    <property type="match status" value="1"/>
</dbReference>
<keyword evidence="3" id="KW-0808">Transferase</keyword>
<name>A0ABQ5F1W1_9ASTR</name>
<reference evidence="3" key="1">
    <citation type="journal article" date="2022" name="Int. J. Mol. Sci.">
        <title>Draft Genome of Tanacetum Coccineum: Genomic Comparison of Closely Related Tanacetum-Family Plants.</title>
        <authorList>
            <person name="Yamashiro T."/>
            <person name="Shiraishi A."/>
            <person name="Nakayama K."/>
            <person name="Satake H."/>
        </authorList>
    </citation>
    <scope>NUCLEOTIDE SEQUENCE</scope>
</reference>
<feature type="compositionally biased region" description="Basic and acidic residues" evidence="1">
    <location>
        <begin position="206"/>
        <end position="217"/>
    </location>
</feature>
<organism evidence="3 4">
    <name type="scientific">Tanacetum coccineum</name>
    <dbReference type="NCBI Taxonomy" id="301880"/>
    <lineage>
        <taxon>Eukaryota</taxon>
        <taxon>Viridiplantae</taxon>
        <taxon>Streptophyta</taxon>
        <taxon>Embryophyta</taxon>
        <taxon>Tracheophyta</taxon>
        <taxon>Spermatophyta</taxon>
        <taxon>Magnoliopsida</taxon>
        <taxon>eudicotyledons</taxon>
        <taxon>Gunneridae</taxon>
        <taxon>Pentapetalae</taxon>
        <taxon>asterids</taxon>
        <taxon>campanulids</taxon>
        <taxon>Asterales</taxon>
        <taxon>Asteraceae</taxon>
        <taxon>Asteroideae</taxon>
        <taxon>Anthemideae</taxon>
        <taxon>Anthemidinae</taxon>
        <taxon>Tanacetum</taxon>
    </lineage>
</organism>
<dbReference type="EMBL" id="BQNB010016912">
    <property type="protein sequence ID" value="GJT57230.1"/>
    <property type="molecule type" value="Genomic_DNA"/>
</dbReference>
<dbReference type="Proteomes" id="UP001151760">
    <property type="component" value="Unassembled WGS sequence"/>
</dbReference>
<protein>
    <submittedName>
        <fullName evidence="3">Reverse transcriptase domain-containing protein</fullName>
    </submittedName>
</protein>
<feature type="compositionally biased region" description="Basic residues" evidence="1">
    <location>
        <begin position="178"/>
        <end position="187"/>
    </location>
</feature>
<evidence type="ECO:0000313" key="3">
    <source>
        <dbReference type="EMBL" id="GJT57230.1"/>
    </source>
</evidence>
<accession>A0ABQ5F1W1</accession>
<feature type="domain" description="Retrotransposon gag" evidence="2">
    <location>
        <begin position="728"/>
        <end position="821"/>
    </location>
</feature>
<dbReference type="PANTHER" id="PTHR33223:SF11">
    <property type="entry name" value="ELEMENT PROTEIN, PUTATIVE-RELATED"/>
    <property type="match status" value="1"/>
</dbReference>
<proteinExistence type="predicted"/>
<keyword evidence="4" id="KW-1185">Reference proteome</keyword>
<evidence type="ECO:0000313" key="4">
    <source>
        <dbReference type="Proteomes" id="UP001151760"/>
    </source>
</evidence>
<feature type="region of interest" description="Disordered" evidence="1">
    <location>
        <begin position="157"/>
        <end position="224"/>
    </location>
</feature>
<keyword evidence="3" id="KW-0548">Nucleotidyltransferase</keyword>
<reference evidence="3" key="2">
    <citation type="submission" date="2022-01" db="EMBL/GenBank/DDBJ databases">
        <authorList>
            <person name="Yamashiro T."/>
            <person name="Shiraishi A."/>
            <person name="Satake H."/>
            <person name="Nakayama K."/>
        </authorList>
    </citation>
    <scope>NUCLEOTIDE SEQUENCE</scope>
</reference>
<gene>
    <name evidence="3" type="ORF">Tco_0992284</name>
</gene>
<dbReference type="InterPro" id="IPR005162">
    <property type="entry name" value="Retrotrans_gag_dom"/>
</dbReference>
<feature type="compositionally biased region" description="Polar residues" evidence="1">
    <location>
        <begin position="157"/>
        <end position="169"/>
    </location>
</feature>
<evidence type="ECO:0000259" key="2">
    <source>
        <dbReference type="Pfam" id="PF03732"/>
    </source>
</evidence>
<dbReference type="GO" id="GO:0003964">
    <property type="term" value="F:RNA-directed DNA polymerase activity"/>
    <property type="evidence" value="ECO:0007669"/>
    <property type="project" value="UniProtKB-KW"/>
</dbReference>